<dbReference type="CDD" id="cd03784">
    <property type="entry name" value="GT1_Gtf-like"/>
    <property type="match status" value="1"/>
</dbReference>
<keyword evidence="4 11" id="KW-0808">Transferase</keyword>
<evidence type="ECO:0000256" key="4">
    <source>
        <dbReference type="ARBA" id="ARBA00022679"/>
    </source>
</evidence>
<dbReference type="FunFam" id="3.40.50.2000:FF:000050">
    <property type="entry name" value="UDP-glucuronosyltransferase"/>
    <property type="match status" value="1"/>
</dbReference>
<dbReference type="GO" id="GO:0015020">
    <property type="term" value="F:glucuronosyltransferase activity"/>
    <property type="evidence" value="ECO:0007669"/>
    <property type="project" value="UniProtKB-EC"/>
</dbReference>
<feature type="chain" id="PRO_5035969540" description="UDP-glucuronosyltransferase" evidence="12">
    <location>
        <begin position="25"/>
        <end position="531"/>
    </location>
</feature>
<evidence type="ECO:0000256" key="3">
    <source>
        <dbReference type="ARBA" id="ARBA00022676"/>
    </source>
</evidence>
<dbReference type="PANTHER" id="PTHR48043:SF145">
    <property type="entry name" value="FI06409P-RELATED"/>
    <property type="match status" value="1"/>
</dbReference>
<dbReference type="EnsemblMetazoa" id="XM_001951070.5">
    <property type="protein sequence ID" value="XP_001951105.2"/>
    <property type="gene ID" value="LOC100160634"/>
</dbReference>
<keyword evidence="8 12" id="KW-0472">Membrane</keyword>
<dbReference type="InterPro" id="IPR050271">
    <property type="entry name" value="UDP-glycosyltransferase"/>
</dbReference>
<dbReference type="GO" id="GO:0016020">
    <property type="term" value="C:membrane"/>
    <property type="evidence" value="ECO:0007669"/>
    <property type="project" value="UniProtKB-SubCell"/>
</dbReference>
<dbReference type="PROSITE" id="PS00375">
    <property type="entry name" value="UDPGT"/>
    <property type="match status" value="1"/>
</dbReference>
<dbReference type="Pfam" id="PF00201">
    <property type="entry name" value="UDPGT"/>
    <property type="match status" value="1"/>
</dbReference>
<keyword evidence="14" id="KW-1185">Reference proteome</keyword>
<dbReference type="EC" id="2.4.1.17" evidence="12"/>
<comment type="similarity">
    <text evidence="2 11">Belongs to the UDP-glycosyltransferase family.</text>
</comment>
<keyword evidence="3 11" id="KW-0328">Glycosyltransferase</keyword>
<evidence type="ECO:0000313" key="14">
    <source>
        <dbReference type="Proteomes" id="UP000007819"/>
    </source>
</evidence>
<dbReference type="Gene3D" id="3.40.50.2000">
    <property type="entry name" value="Glycogen Phosphorylase B"/>
    <property type="match status" value="2"/>
</dbReference>
<sequence>MSPTRHHRVIVILVIALCVTTALTAGNATPLPPTRFRAANILAVGTVPGQSHWNFMSAVLRALTDRGHSVVAFTSYPAQRPSSTHGNYTEVDTSAVLLRHAGELASRVLSDYSRLSYIVPSVVRWSRQFCDAVYDMEQIRALMVNGTDTAARFDLLVTEPLGSECVAHLAAAIGLPMVYVVPTPMITYMQPSIVGHSANPAYVPHLLYGSAVRAFRHRLVNTAMYAYGRLVRWYAERTALRRPYDFGEPAKPSVVFVNSHHVTEPTMLLPTNVIHVGGIHLDRDGGALPTNILEFIENSPHGVIYFTFGSVIAMSSLPDHIQDTFKNVFRQIPQRVLWKYEGEMADKPDNVMIGNWFPQRDVLLHPNVKLFISHGGISGVYEAVDAGVPVLGFPLYYDQPRNLQSLVDAGMAITMELLSITEQQFLHSIKELLHNTNYTKNAIITADRFRDRPMTPQESVVYWTEYVLRHKGAHHLKSEALNLTWYQYMLLDVIFVVVVSFLIVVYMVYKTSRLFYSHVTNYLIRAKVKQQ</sequence>
<name>A0A8R2A547_ACYPI</name>
<reference evidence="14" key="1">
    <citation type="submission" date="2010-06" db="EMBL/GenBank/DDBJ databases">
        <authorList>
            <person name="Jiang H."/>
            <person name="Abraham K."/>
            <person name="Ali S."/>
            <person name="Alsbrooks S.L."/>
            <person name="Anim B.N."/>
            <person name="Anosike U.S."/>
            <person name="Attaway T."/>
            <person name="Bandaranaike D.P."/>
            <person name="Battles P.K."/>
            <person name="Bell S.N."/>
            <person name="Bell A.V."/>
            <person name="Beltran B."/>
            <person name="Bickham C."/>
            <person name="Bustamante Y."/>
            <person name="Caleb T."/>
            <person name="Canada A."/>
            <person name="Cardenas V."/>
            <person name="Carter K."/>
            <person name="Chacko J."/>
            <person name="Chandrabose M.N."/>
            <person name="Chavez D."/>
            <person name="Chavez A."/>
            <person name="Chen L."/>
            <person name="Chu H.-S."/>
            <person name="Claassen K.J."/>
            <person name="Cockrell R."/>
            <person name="Collins M."/>
            <person name="Cooper J.A."/>
            <person name="Cree A."/>
            <person name="Curry S.M."/>
            <person name="Da Y."/>
            <person name="Dao M.D."/>
            <person name="Das B."/>
            <person name="Davila M.-L."/>
            <person name="Davy-Carroll L."/>
            <person name="Denson S."/>
            <person name="Dinh H."/>
            <person name="Ebong V.E."/>
            <person name="Edwards J.R."/>
            <person name="Egan A."/>
            <person name="El-Daye J."/>
            <person name="Escobedo L."/>
            <person name="Fernandez S."/>
            <person name="Fernando P.R."/>
            <person name="Flagg N."/>
            <person name="Forbes L.D."/>
            <person name="Fowler R.G."/>
            <person name="Fu Q."/>
            <person name="Gabisi R.A."/>
            <person name="Ganer J."/>
            <person name="Garbino Pronczuk A."/>
            <person name="Garcia R.M."/>
            <person name="Garner T."/>
            <person name="Garrett T.E."/>
            <person name="Gonzalez D.A."/>
            <person name="Hamid H."/>
            <person name="Hawkins E.S."/>
            <person name="Hirani K."/>
            <person name="Hogues M.E."/>
            <person name="Hollins B."/>
            <person name="Hsiao C.-H."/>
            <person name="Jabil R."/>
            <person name="James M.L."/>
            <person name="Jhangiani S.N."/>
            <person name="Johnson B."/>
            <person name="Johnson Q."/>
            <person name="Joshi V."/>
            <person name="Kalu J.B."/>
            <person name="Kam C."/>
            <person name="Kashfia A."/>
            <person name="Keebler J."/>
            <person name="Kisamo H."/>
            <person name="Kovar C.L."/>
            <person name="Lago L.A."/>
            <person name="Lai C.-Y."/>
            <person name="Laidlaw J."/>
            <person name="Lara F."/>
            <person name="Le T.-K."/>
            <person name="Lee S.L."/>
            <person name="Legall F.H."/>
            <person name="Lemon S.J."/>
            <person name="Lewis L.R."/>
            <person name="Li B."/>
            <person name="Liu Y."/>
            <person name="Liu Y.-S."/>
            <person name="Lopez J."/>
            <person name="Lozado R.J."/>
            <person name="Lu J."/>
            <person name="Madu R.C."/>
            <person name="Maheshwari M."/>
            <person name="Maheshwari R."/>
            <person name="Malloy K."/>
            <person name="Martinez E."/>
            <person name="Mathew T."/>
            <person name="Mercado I.C."/>
            <person name="Mercado C."/>
            <person name="Meyer B."/>
            <person name="Montgomery K."/>
            <person name="Morgan M.B."/>
            <person name="Munidasa M."/>
            <person name="Nazareth L.V."/>
            <person name="Nelson J."/>
            <person name="Ng B.M."/>
            <person name="Nguyen N.B."/>
            <person name="Nguyen P.Q."/>
            <person name="Nguyen T."/>
            <person name="Obregon M."/>
            <person name="Okwuonu G.O."/>
            <person name="Onwere C.G."/>
            <person name="Orozco G."/>
            <person name="Parra A."/>
            <person name="Patel S."/>
            <person name="Patil S."/>
            <person name="Perez A."/>
            <person name="Perez Y."/>
            <person name="Pham C."/>
            <person name="Primus E.L."/>
            <person name="Pu L.-L."/>
            <person name="Puazo M."/>
            <person name="Qin X."/>
            <person name="Quiroz J.B."/>
            <person name="Reese J."/>
            <person name="Richards S."/>
            <person name="Rives C.M."/>
            <person name="Robberts R."/>
            <person name="Ruiz S.J."/>
            <person name="Ruiz M.J."/>
            <person name="Santibanez J."/>
            <person name="Schneider B.W."/>
            <person name="Sisson I."/>
            <person name="Smith M."/>
            <person name="Sodergren E."/>
            <person name="Song X.-Z."/>
            <person name="Song B.B."/>
            <person name="Summersgill H."/>
            <person name="Thelus R."/>
            <person name="Thornton R.D."/>
            <person name="Trejos Z.Y."/>
            <person name="Usmani K."/>
            <person name="Vattathil S."/>
            <person name="Villasana D."/>
            <person name="Walker D.L."/>
            <person name="Wang S."/>
            <person name="Wang K."/>
            <person name="White C.S."/>
            <person name="Williams A.C."/>
            <person name="Williamson J."/>
            <person name="Wilson K."/>
            <person name="Woghiren I.O."/>
            <person name="Woodworth J.R."/>
            <person name="Worley K.C."/>
            <person name="Wright R.A."/>
            <person name="Wu W."/>
            <person name="Young L."/>
            <person name="Zhang L."/>
            <person name="Zhang J."/>
            <person name="Zhu Y."/>
            <person name="Muzny D.M."/>
            <person name="Weinstock G."/>
            <person name="Gibbs R.A."/>
        </authorList>
    </citation>
    <scope>NUCLEOTIDE SEQUENCE [LARGE SCALE GENOMIC DNA]</scope>
    <source>
        <strain evidence="14">LSR1</strain>
    </source>
</reference>
<keyword evidence="9" id="KW-0325">Glycoprotein</keyword>
<evidence type="ECO:0000256" key="9">
    <source>
        <dbReference type="ARBA" id="ARBA00023180"/>
    </source>
</evidence>
<dbReference type="Proteomes" id="UP000007819">
    <property type="component" value="Chromosome A1"/>
</dbReference>
<evidence type="ECO:0000256" key="2">
    <source>
        <dbReference type="ARBA" id="ARBA00009995"/>
    </source>
</evidence>
<dbReference type="RefSeq" id="XP_001951105.2">
    <property type="nucleotide sequence ID" value="XM_001951070.5"/>
</dbReference>
<keyword evidence="12" id="KW-0732">Signal</keyword>
<keyword evidence="5 12" id="KW-0812">Transmembrane</keyword>
<evidence type="ECO:0000256" key="1">
    <source>
        <dbReference type="ARBA" id="ARBA00004240"/>
    </source>
</evidence>
<accession>A0A8R2A547</accession>
<keyword evidence="6" id="KW-0256">Endoplasmic reticulum</keyword>
<dbReference type="KEGG" id="api:100160634"/>
<feature type="signal peptide" evidence="12">
    <location>
        <begin position="1"/>
        <end position="24"/>
    </location>
</feature>
<evidence type="ECO:0000256" key="10">
    <source>
        <dbReference type="ARBA" id="ARBA00046288"/>
    </source>
</evidence>
<evidence type="ECO:0000313" key="13">
    <source>
        <dbReference type="EnsemblMetazoa" id="XP_001951105.2"/>
    </source>
</evidence>
<dbReference type="PANTHER" id="PTHR48043">
    <property type="entry name" value="EG:EG0003.4 PROTEIN-RELATED"/>
    <property type="match status" value="1"/>
</dbReference>
<evidence type="ECO:0000256" key="5">
    <source>
        <dbReference type="ARBA" id="ARBA00022692"/>
    </source>
</evidence>
<organism evidence="13 14">
    <name type="scientific">Acyrthosiphon pisum</name>
    <name type="common">Pea aphid</name>
    <dbReference type="NCBI Taxonomy" id="7029"/>
    <lineage>
        <taxon>Eukaryota</taxon>
        <taxon>Metazoa</taxon>
        <taxon>Ecdysozoa</taxon>
        <taxon>Arthropoda</taxon>
        <taxon>Hexapoda</taxon>
        <taxon>Insecta</taxon>
        <taxon>Pterygota</taxon>
        <taxon>Neoptera</taxon>
        <taxon>Paraneoptera</taxon>
        <taxon>Hemiptera</taxon>
        <taxon>Sternorrhyncha</taxon>
        <taxon>Aphidomorpha</taxon>
        <taxon>Aphidoidea</taxon>
        <taxon>Aphididae</taxon>
        <taxon>Macrosiphini</taxon>
        <taxon>Acyrthosiphon</taxon>
    </lineage>
</organism>
<dbReference type="GeneID" id="100160634"/>
<dbReference type="InterPro" id="IPR035595">
    <property type="entry name" value="UDP_glycos_trans_CS"/>
</dbReference>
<evidence type="ECO:0000256" key="6">
    <source>
        <dbReference type="ARBA" id="ARBA00022824"/>
    </source>
</evidence>
<evidence type="ECO:0000256" key="7">
    <source>
        <dbReference type="ARBA" id="ARBA00022989"/>
    </source>
</evidence>
<evidence type="ECO:0000256" key="8">
    <source>
        <dbReference type="ARBA" id="ARBA00023136"/>
    </source>
</evidence>
<protein>
    <recommendedName>
        <fullName evidence="12">UDP-glucuronosyltransferase</fullName>
        <ecNumber evidence="12">2.4.1.17</ecNumber>
    </recommendedName>
</protein>
<dbReference type="InterPro" id="IPR002213">
    <property type="entry name" value="UDP_glucos_trans"/>
</dbReference>
<evidence type="ECO:0000256" key="12">
    <source>
        <dbReference type="RuleBase" id="RU362059"/>
    </source>
</evidence>
<feature type="transmembrane region" description="Helical" evidence="12">
    <location>
        <begin position="485"/>
        <end position="509"/>
    </location>
</feature>
<dbReference type="SUPFAM" id="SSF53756">
    <property type="entry name" value="UDP-Glycosyltransferase/glycogen phosphorylase"/>
    <property type="match status" value="1"/>
</dbReference>
<dbReference type="OrthoDB" id="5835829at2759"/>
<comment type="catalytic activity">
    <reaction evidence="12">
        <text>glucuronate acceptor + UDP-alpha-D-glucuronate = acceptor beta-D-glucuronoside + UDP + H(+)</text>
        <dbReference type="Rhea" id="RHEA:21032"/>
        <dbReference type="ChEBI" id="CHEBI:15378"/>
        <dbReference type="ChEBI" id="CHEBI:58052"/>
        <dbReference type="ChEBI" id="CHEBI:58223"/>
        <dbReference type="ChEBI" id="CHEBI:132367"/>
        <dbReference type="ChEBI" id="CHEBI:132368"/>
        <dbReference type="EC" id="2.4.1.17"/>
    </reaction>
</comment>
<comment type="subcellular location">
    <subcellularLocation>
        <location evidence="10">Endomembrane system</location>
        <topology evidence="10">Single-pass type I membrane protein</topology>
    </subcellularLocation>
    <subcellularLocation>
        <location evidence="1">Endoplasmic reticulum</location>
    </subcellularLocation>
    <subcellularLocation>
        <location evidence="12">Membrane</location>
        <topology evidence="12">Single-pass membrane protein</topology>
    </subcellularLocation>
</comment>
<evidence type="ECO:0000256" key="11">
    <source>
        <dbReference type="RuleBase" id="RU003718"/>
    </source>
</evidence>
<dbReference type="GO" id="GO:0005783">
    <property type="term" value="C:endoplasmic reticulum"/>
    <property type="evidence" value="ECO:0007669"/>
    <property type="project" value="UniProtKB-SubCell"/>
</dbReference>
<dbReference type="AlphaFoldDB" id="A0A8R2A547"/>
<proteinExistence type="inferred from homology"/>
<keyword evidence="7 12" id="KW-1133">Transmembrane helix</keyword>
<reference evidence="13" key="2">
    <citation type="submission" date="2022-06" db="UniProtKB">
        <authorList>
            <consortium name="EnsemblMetazoa"/>
        </authorList>
    </citation>
    <scope>IDENTIFICATION</scope>
</reference>